<dbReference type="PATRIC" id="fig|158899.10.peg.2881"/>
<proteinExistence type="predicted"/>
<reference evidence="1 2" key="1">
    <citation type="submission" date="2015-11" db="EMBL/GenBank/DDBJ databases">
        <title>Exploring the genomic traits of fungus-feeding bacterial genus Collimonas.</title>
        <authorList>
            <person name="Song C."/>
            <person name="Schmidt R."/>
            <person name="de Jager V."/>
            <person name="Krzyzanowska D."/>
            <person name="Jongedijk E."/>
            <person name="Cankar K."/>
            <person name="Beekwilder J."/>
            <person name="van Veen A."/>
            <person name="de Boer W."/>
            <person name="van Veen J.A."/>
            <person name="Garbeva P."/>
        </authorList>
    </citation>
    <scope>NUCLEOTIDE SEQUENCE [LARGE SCALE GENOMIC DNA]</scope>
    <source>
        <strain evidence="1 2">Ter6</strain>
    </source>
</reference>
<protein>
    <submittedName>
        <fullName evidence="1">Uncharacterized protein</fullName>
    </submittedName>
</protein>
<accession>A0A127PDN0</accession>
<dbReference type="AlphaFoldDB" id="A0A127PDN0"/>
<sequence length="45" mass="4757">MDSVGGFFPKLDIGLEGPLLADCTHSASIQKAAIRGFIPRDNILA</sequence>
<evidence type="ECO:0000313" key="2">
    <source>
        <dbReference type="Proteomes" id="UP000072421"/>
    </source>
</evidence>
<organism evidence="1">
    <name type="scientific">Collimonas fungivorans</name>
    <dbReference type="NCBI Taxonomy" id="158899"/>
    <lineage>
        <taxon>Bacteria</taxon>
        <taxon>Pseudomonadati</taxon>
        <taxon>Pseudomonadota</taxon>
        <taxon>Betaproteobacteria</taxon>
        <taxon>Burkholderiales</taxon>
        <taxon>Oxalobacteraceae</taxon>
        <taxon>Collimonas</taxon>
    </lineage>
</organism>
<name>A0A127PDN0_9BURK</name>
<dbReference type="EMBL" id="CP013232">
    <property type="protein sequence ID" value="AMO95551.1"/>
    <property type="molecule type" value="Genomic_DNA"/>
</dbReference>
<dbReference type="Proteomes" id="UP000072421">
    <property type="component" value="Chromosome"/>
</dbReference>
<gene>
    <name evidence="1" type="ORF">CFter6_2885</name>
</gene>
<evidence type="ECO:0000313" key="1">
    <source>
        <dbReference type="EMBL" id="AMO95551.1"/>
    </source>
</evidence>